<accession>A0ABQ5B1Q0</accession>
<evidence type="ECO:0000256" key="1">
    <source>
        <dbReference type="SAM" id="MobiDB-lite"/>
    </source>
</evidence>
<evidence type="ECO:0008006" key="4">
    <source>
        <dbReference type="Google" id="ProtNLM"/>
    </source>
</evidence>
<evidence type="ECO:0000313" key="2">
    <source>
        <dbReference type="EMBL" id="GJT07488.1"/>
    </source>
</evidence>
<keyword evidence="3" id="KW-1185">Reference proteome</keyword>
<organism evidence="2 3">
    <name type="scientific">Tanacetum coccineum</name>
    <dbReference type="NCBI Taxonomy" id="301880"/>
    <lineage>
        <taxon>Eukaryota</taxon>
        <taxon>Viridiplantae</taxon>
        <taxon>Streptophyta</taxon>
        <taxon>Embryophyta</taxon>
        <taxon>Tracheophyta</taxon>
        <taxon>Spermatophyta</taxon>
        <taxon>Magnoliopsida</taxon>
        <taxon>eudicotyledons</taxon>
        <taxon>Gunneridae</taxon>
        <taxon>Pentapetalae</taxon>
        <taxon>asterids</taxon>
        <taxon>campanulids</taxon>
        <taxon>Asterales</taxon>
        <taxon>Asteraceae</taxon>
        <taxon>Asteroideae</taxon>
        <taxon>Anthemideae</taxon>
        <taxon>Anthemidinae</taxon>
        <taxon>Tanacetum</taxon>
    </lineage>
</organism>
<evidence type="ECO:0000313" key="3">
    <source>
        <dbReference type="Proteomes" id="UP001151760"/>
    </source>
</evidence>
<proteinExistence type="predicted"/>
<comment type="caution">
    <text evidence="2">The sequence shown here is derived from an EMBL/GenBank/DDBJ whole genome shotgun (WGS) entry which is preliminary data.</text>
</comment>
<feature type="compositionally biased region" description="Acidic residues" evidence="1">
    <location>
        <begin position="163"/>
        <end position="176"/>
    </location>
</feature>
<protein>
    <recommendedName>
        <fullName evidence="4">Retrotransposon gag domain-containing protein</fullName>
    </recommendedName>
</protein>
<dbReference type="Proteomes" id="UP001151760">
    <property type="component" value="Unassembled WGS sequence"/>
</dbReference>
<sequence>MMTEANCPRSEIKKLEIELWNLTVKGTDVVSYTHRFQELALLCSIMVPNEYDKVEKYVGGLPDNIQGNVMKANNKRRIDNNPRDNNVQQPPYKRYDVARAYSVGSNEMKEYARTLPLCNKCKLHHTGPCIVKYANCKKNQNYGNQTANGEAHGRVYALGGGEADQDPNDITDDIDA</sequence>
<dbReference type="EMBL" id="BQNB010012754">
    <property type="protein sequence ID" value="GJT07488.1"/>
    <property type="molecule type" value="Genomic_DNA"/>
</dbReference>
<name>A0ABQ5B1Q0_9ASTR</name>
<gene>
    <name evidence="2" type="ORF">Tco_0841950</name>
</gene>
<reference evidence="2" key="1">
    <citation type="journal article" date="2022" name="Int. J. Mol. Sci.">
        <title>Draft Genome of Tanacetum Coccineum: Genomic Comparison of Closely Related Tanacetum-Family Plants.</title>
        <authorList>
            <person name="Yamashiro T."/>
            <person name="Shiraishi A."/>
            <person name="Nakayama K."/>
            <person name="Satake H."/>
        </authorList>
    </citation>
    <scope>NUCLEOTIDE SEQUENCE</scope>
</reference>
<reference evidence="2" key="2">
    <citation type="submission" date="2022-01" db="EMBL/GenBank/DDBJ databases">
        <authorList>
            <person name="Yamashiro T."/>
            <person name="Shiraishi A."/>
            <person name="Satake H."/>
            <person name="Nakayama K."/>
        </authorList>
    </citation>
    <scope>NUCLEOTIDE SEQUENCE</scope>
</reference>
<feature type="region of interest" description="Disordered" evidence="1">
    <location>
        <begin position="157"/>
        <end position="176"/>
    </location>
</feature>